<dbReference type="InterPro" id="IPR015422">
    <property type="entry name" value="PyrdxlP-dep_Trfase_small"/>
</dbReference>
<protein>
    <submittedName>
        <fullName evidence="1">4-aminobutyrate aminotransferase</fullName>
    </submittedName>
</protein>
<dbReference type="Gene3D" id="3.90.1150.10">
    <property type="entry name" value="Aspartate Aminotransferase, domain 1"/>
    <property type="match status" value="1"/>
</dbReference>
<dbReference type="InterPro" id="IPR015424">
    <property type="entry name" value="PyrdxlP-dep_Trfase"/>
</dbReference>
<accession>A0A0G0JVJ3</accession>
<gene>
    <name evidence="1" type="ORF">US86_C0001G0017</name>
</gene>
<sequence length="71" mass="8167">MEIGIDFVKDRQSKEKNTEVLKRVIKTAWENGLNLNSDNESNIQLMPPLTIDRKDLDKGLEILIDSVKRSI</sequence>
<dbReference type="AlphaFoldDB" id="A0A0G0JVJ3"/>
<proteinExistence type="predicted"/>
<evidence type="ECO:0000313" key="2">
    <source>
        <dbReference type="Proteomes" id="UP000034235"/>
    </source>
</evidence>
<keyword evidence="1" id="KW-0032">Aminotransferase</keyword>
<name>A0A0G0JVJ3_9BACT</name>
<evidence type="ECO:0000313" key="1">
    <source>
        <dbReference type="EMBL" id="KKQ67090.1"/>
    </source>
</evidence>
<dbReference type="Proteomes" id="UP000034235">
    <property type="component" value="Unassembled WGS sequence"/>
</dbReference>
<dbReference type="SUPFAM" id="SSF53383">
    <property type="entry name" value="PLP-dependent transferases"/>
    <property type="match status" value="1"/>
</dbReference>
<comment type="caution">
    <text evidence="1">The sequence shown here is derived from an EMBL/GenBank/DDBJ whole genome shotgun (WGS) entry which is preliminary data.</text>
</comment>
<organism evidence="1 2">
    <name type="scientific">Candidatus Daviesbacteria bacterium GW2011_GWA2_38_24</name>
    <dbReference type="NCBI Taxonomy" id="1618422"/>
    <lineage>
        <taxon>Bacteria</taxon>
        <taxon>Candidatus Daviesiibacteriota</taxon>
    </lineage>
</organism>
<reference evidence="1 2" key="1">
    <citation type="journal article" date="2015" name="Nature">
        <title>rRNA introns, odd ribosomes, and small enigmatic genomes across a large radiation of phyla.</title>
        <authorList>
            <person name="Brown C.T."/>
            <person name="Hug L.A."/>
            <person name="Thomas B.C."/>
            <person name="Sharon I."/>
            <person name="Castelle C.J."/>
            <person name="Singh A."/>
            <person name="Wilkins M.J."/>
            <person name="Williams K.H."/>
            <person name="Banfield J.F."/>
        </authorList>
    </citation>
    <scope>NUCLEOTIDE SEQUENCE [LARGE SCALE GENOMIC DNA]</scope>
</reference>
<keyword evidence="1" id="KW-0808">Transferase</keyword>
<dbReference type="GO" id="GO:0008483">
    <property type="term" value="F:transaminase activity"/>
    <property type="evidence" value="ECO:0007669"/>
    <property type="project" value="UniProtKB-KW"/>
</dbReference>
<dbReference type="EMBL" id="LBUP01000001">
    <property type="protein sequence ID" value="KKQ67090.1"/>
    <property type="molecule type" value="Genomic_DNA"/>
</dbReference>